<accession>A2PZS0</accession>
<dbReference type="RefSeq" id="YP_001029363.1">
    <property type="nucleotide sequence ID" value="NC_008866.1"/>
</dbReference>
<organism evidence="1 2">
    <name type="scientific">Ichnoviriform fumiferanae</name>
    <dbReference type="NCBI Taxonomy" id="419435"/>
    <lineage>
        <taxon>Viruses</taxon>
        <taxon>Viruses incertae sedis</taxon>
        <taxon>Polydnaviriformidae</taxon>
        <taxon>Ichnoviriform</taxon>
    </lineage>
</organism>
<dbReference type="KEGG" id="vg:5179551"/>
<dbReference type="Proteomes" id="UP000203987">
    <property type="component" value="Genome"/>
</dbReference>
<name>A2PZS0_9VIRU</name>
<dbReference type="GeneID" id="5179551"/>
<evidence type="ECO:0000313" key="1">
    <source>
        <dbReference type="EMBL" id="BAF45492.1"/>
    </source>
</evidence>
<proteinExistence type="predicted"/>
<protein>
    <submittedName>
        <fullName evidence="1">GfV-B22-ORF2</fullName>
    </submittedName>
</protein>
<evidence type="ECO:0000313" key="2">
    <source>
        <dbReference type="Proteomes" id="UP000203987"/>
    </source>
</evidence>
<sequence length="115" mass="13053">MCVSCFLDSTHALNHACALSQVSWRMRSVFFDSRHAPRHGNTSTKKKSNYWSFTVSTYTSCIIKNTGNFHVLARSSVCRNKGAFTTNCLFVQYACVDSRMRTVLSFSAHACCFFR</sequence>
<reference evidence="1 2" key="1">
    <citation type="journal article" date="2007" name="J. Virol.">
        <title>Genomic and morphological features of a banchine polydnavirus: comparison with bracoviruses and ichnoviruses.</title>
        <authorList>
            <person name="Lapointe R."/>
            <person name="Tanaka K."/>
            <person name="Barney W.E."/>
            <person name="Whitfield J.B."/>
            <person name="Banks J.C."/>
            <person name="Beliveau C."/>
            <person name="Stoltz D."/>
            <person name="Webb B.A."/>
            <person name="Cusson M."/>
        </authorList>
    </citation>
    <scope>NUCLEOTIDE SEQUENCE [LARGE SCALE GENOMIC DNA]</scope>
</reference>
<dbReference type="EMBL" id="AB289934">
    <property type="protein sequence ID" value="BAF45492.1"/>
    <property type="molecule type" value="Genomic_DNA"/>
</dbReference>